<comment type="caution">
    <text evidence="4">The sequence shown here is derived from an EMBL/GenBank/DDBJ whole genome shotgun (WGS) entry which is preliminary data.</text>
</comment>
<proteinExistence type="predicted"/>
<keyword evidence="3" id="KW-0804">Transcription</keyword>
<keyword evidence="2" id="KW-0805">Transcription regulation</keyword>
<dbReference type="PANTHER" id="PTHR33388:SF21">
    <property type="match status" value="1"/>
</dbReference>
<keyword evidence="1" id="KW-0678">Repressor</keyword>
<evidence type="ECO:0000256" key="1">
    <source>
        <dbReference type="ARBA" id="ARBA00022491"/>
    </source>
</evidence>
<dbReference type="PANTHER" id="PTHR33388">
    <property type="entry name" value="OS01G0212500 PROTEIN"/>
    <property type="match status" value="1"/>
</dbReference>
<evidence type="ECO:0000256" key="2">
    <source>
        <dbReference type="ARBA" id="ARBA00023015"/>
    </source>
</evidence>
<evidence type="ECO:0000313" key="4">
    <source>
        <dbReference type="EMBL" id="TMW91466.1"/>
    </source>
</evidence>
<reference evidence="4" key="1">
    <citation type="submission" date="2019-05" db="EMBL/GenBank/DDBJ databases">
        <title>The de novo reference genome and transcriptome assemblies of the wild tomato species Solanum chilense.</title>
        <authorList>
            <person name="Stam R."/>
            <person name="Nosenko T."/>
            <person name="Hoerger A.C."/>
            <person name="Stephan W."/>
            <person name="Seidel M.A."/>
            <person name="Kuhn J.M.M."/>
            <person name="Haberer G."/>
            <person name="Tellier A."/>
        </authorList>
    </citation>
    <scope>NUCLEOTIDE SEQUENCE</scope>
    <source>
        <tissue evidence="4">Mature leaves</tissue>
    </source>
</reference>
<protein>
    <submittedName>
        <fullName evidence="4">Uncharacterized protein</fullName>
    </submittedName>
</protein>
<name>A0A6N2B9Z1_SOLCI</name>
<dbReference type="AlphaFoldDB" id="A0A6N2B9Z1"/>
<sequence length="182" mass="20195">MLNISSPLQSFQMEPPSNQIYYGYKCSPHLPEVAKMAGVKRRYPFSPGSPPIPSFRCKKCCVAPISRPNKFTSYGNKCSINVEEGNVLKREVISKSKALNGDFLILAPTSTTLPHFGEVAAVEHTRHSGLSISLQQPILGFIQSTKVQVDLERTRRSGFHSEVEGNVDLELKLEKFVNAMSL</sequence>
<dbReference type="EMBL" id="RXGB01003701">
    <property type="protein sequence ID" value="TMW91466.1"/>
    <property type="molecule type" value="Genomic_DNA"/>
</dbReference>
<dbReference type="InterPro" id="IPR040356">
    <property type="entry name" value="SPEAR"/>
</dbReference>
<dbReference type="GO" id="GO:0003700">
    <property type="term" value="F:DNA-binding transcription factor activity"/>
    <property type="evidence" value="ECO:0007669"/>
    <property type="project" value="InterPro"/>
</dbReference>
<accession>A0A6N2B9Z1</accession>
<evidence type="ECO:0000256" key="3">
    <source>
        <dbReference type="ARBA" id="ARBA00023163"/>
    </source>
</evidence>
<organism evidence="4">
    <name type="scientific">Solanum chilense</name>
    <name type="common">Tomato</name>
    <name type="synonym">Lycopersicon chilense</name>
    <dbReference type="NCBI Taxonomy" id="4083"/>
    <lineage>
        <taxon>Eukaryota</taxon>
        <taxon>Viridiplantae</taxon>
        <taxon>Streptophyta</taxon>
        <taxon>Embryophyta</taxon>
        <taxon>Tracheophyta</taxon>
        <taxon>Spermatophyta</taxon>
        <taxon>Magnoliopsida</taxon>
        <taxon>eudicotyledons</taxon>
        <taxon>Gunneridae</taxon>
        <taxon>Pentapetalae</taxon>
        <taxon>asterids</taxon>
        <taxon>lamiids</taxon>
        <taxon>Solanales</taxon>
        <taxon>Solanaceae</taxon>
        <taxon>Solanoideae</taxon>
        <taxon>Solaneae</taxon>
        <taxon>Solanum</taxon>
        <taxon>Solanum subgen. Lycopersicon</taxon>
    </lineage>
</organism>
<gene>
    <name evidence="4" type="ORF">EJD97_014311</name>
</gene>